<protein>
    <submittedName>
        <fullName evidence="1">Uncharacterized protein</fullName>
    </submittedName>
</protein>
<comment type="caution">
    <text evidence="1">The sequence shown here is derived from an EMBL/GenBank/DDBJ whole genome shotgun (WGS) entry which is preliminary data.</text>
</comment>
<proteinExistence type="predicted"/>
<organism evidence="1 2">
    <name type="scientific">Panicum miliaceum</name>
    <name type="common">Proso millet</name>
    <name type="synonym">Broomcorn millet</name>
    <dbReference type="NCBI Taxonomy" id="4540"/>
    <lineage>
        <taxon>Eukaryota</taxon>
        <taxon>Viridiplantae</taxon>
        <taxon>Streptophyta</taxon>
        <taxon>Embryophyta</taxon>
        <taxon>Tracheophyta</taxon>
        <taxon>Spermatophyta</taxon>
        <taxon>Magnoliopsida</taxon>
        <taxon>Liliopsida</taxon>
        <taxon>Poales</taxon>
        <taxon>Poaceae</taxon>
        <taxon>PACMAD clade</taxon>
        <taxon>Panicoideae</taxon>
        <taxon>Panicodae</taxon>
        <taxon>Paniceae</taxon>
        <taxon>Panicinae</taxon>
        <taxon>Panicum</taxon>
        <taxon>Panicum sect. Panicum</taxon>
    </lineage>
</organism>
<dbReference type="AlphaFoldDB" id="A0A3L6RKF8"/>
<name>A0A3L6RKF8_PANMI</name>
<evidence type="ECO:0000313" key="1">
    <source>
        <dbReference type="EMBL" id="RLN05030.1"/>
    </source>
</evidence>
<gene>
    <name evidence="1" type="ORF">C2845_PM13G16410</name>
</gene>
<dbReference type="EMBL" id="PQIB02000008">
    <property type="protein sequence ID" value="RLN05030.1"/>
    <property type="molecule type" value="Genomic_DNA"/>
</dbReference>
<accession>A0A3L6RKF8</accession>
<keyword evidence="2" id="KW-1185">Reference proteome</keyword>
<evidence type="ECO:0000313" key="2">
    <source>
        <dbReference type="Proteomes" id="UP000275267"/>
    </source>
</evidence>
<reference evidence="2" key="1">
    <citation type="journal article" date="2019" name="Nat. Commun.">
        <title>The genome of broomcorn millet.</title>
        <authorList>
            <person name="Zou C."/>
            <person name="Miki D."/>
            <person name="Li D."/>
            <person name="Tang Q."/>
            <person name="Xiao L."/>
            <person name="Rajput S."/>
            <person name="Deng P."/>
            <person name="Jia W."/>
            <person name="Huang R."/>
            <person name="Zhang M."/>
            <person name="Sun Y."/>
            <person name="Hu J."/>
            <person name="Fu X."/>
            <person name="Schnable P.S."/>
            <person name="Li F."/>
            <person name="Zhang H."/>
            <person name="Feng B."/>
            <person name="Zhu X."/>
            <person name="Liu R."/>
            <person name="Schnable J.C."/>
            <person name="Zhu J.-K."/>
            <person name="Zhang H."/>
        </authorList>
    </citation>
    <scope>NUCLEOTIDE SEQUENCE [LARGE SCALE GENOMIC DNA]</scope>
</reference>
<dbReference type="Proteomes" id="UP000275267">
    <property type="component" value="Unassembled WGS sequence"/>
</dbReference>
<sequence>MTHTYASVTGSILKTIREAGNGEFYGKLVCPPDGQFQIVLYPGSDSGLGAEYQYGKEALSKVCVVFPEAIRFPKLRCFLVFVMKRIDTQIVLEFSKRFHGWRTYCRAIREGPEDFETT</sequence>